<evidence type="ECO:0000313" key="1">
    <source>
        <dbReference type="EMBL" id="VDC18357.1"/>
    </source>
</evidence>
<dbReference type="RefSeq" id="WP_124089899.1">
    <property type="nucleotide sequence ID" value="NZ_CBCRYA010000006.1"/>
</dbReference>
<sequence>MTEQDEVGSVVLFDCHVTGSEEENSRFAGLSRNFGLLTAIGASRVNDRGLYGDSSRLGFDH</sequence>
<dbReference type="EMBL" id="UXAU01000009">
    <property type="protein sequence ID" value="VDC18357.1"/>
    <property type="molecule type" value="Genomic_DNA"/>
</dbReference>
<organism evidence="1 2">
    <name type="scientific">Arthrobacter ulcerisalmonis</name>
    <dbReference type="NCBI Taxonomy" id="2483813"/>
    <lineage>
        <taxon>Bacteria</taxon>
        <taxon>Bacillati</taxon>
        <taxon>Actinomycetota</taxon>
        <taxon>Actinomycetes</taxon>
        <taxon>Micrococcales</taxon>
        <taxon>Micrococcaceae</taxon>
        <taxon>Arthrobacter</taxon>
    </lineage>
</organism>
<protein>
    <submittedName>
        <fullName evidence="1">Uncharacterized protein</fullName>
    </submittedName>
</protein>
<name>A0A3P5WES3_9MICC</name>
<keyword evidence="2" id="KW-1185">Reference proteome</keyword>
<proteinExistence type="predicted"/>
<dbReference type="Proteomes" id="UP000280861">
    <property type="component" value="Unassembled WGS sequence"/>
</dbReference>
<dbReference type="AlphaFoldDB" id="A0A3P5WES3"/>
<gene>
    <name evidence="1" type="ORF">PSET11_00223</name>
</gene>
<reference evidence="1 2" key="1">
    <citation type="submission" date="2018-11" db="EMBL/GenBank/DDBJ databases">
        <authorList>
            <person name="Criscuolo A."/>
        </authorList>
    </citation>
    <scope>NUCLEOTIDE SEQUENCE [LARGE SCALE GENOMIC DNA]</scope>
    <source>
        <strain evidence="1">AT11b</strain>
    </source>
</reference>
<evidence type="ECO:0000313" key="2">
    <source>
        <dbReference type="Proteomes" id="UP000280861"/>
    </source>
</evidence>
<accession>A0A3P5WES3</accession>